<dbReference type="OrthoDB" id="7457040at2759"/>
<feature type="domain" description="AB hydrolase-1" evidence="2">
    <location>
        <begin position="64"/>
        <end position="316"/>
    </location>
</feature>
<comment type="similarity">
    <text evidence="1">Belongs to the peptidase S33 family. ABHD4/ABHD5 subfamily.</text>
</comment>
<name>A0A834IMV2_RHYFE</name>
<dbReference type="GO" id="GO:0042171">
    <property type="term" value="F:lysophosphatidic acid acyltransferase activity"/>
    <property type="evidence" value="ECO:0007669"/>
    <property type="project" value="TreeGrafter"/>
</dbReference>
<dbReference type="SUPFAM" id="SSF53474">
    <property type="entry name" value="alpha/beta-Hydrolases"/>
    <property type="match status" value="1"/>
</dbReference>
<proteinExistence type="inferred from homology"/>
<dbReference type="InterPro" id="IPR029058">
    <property type="entry name" value="AB_hydrolase_fold"/>
</dbReference>
<dbReference type="GO" id="GO:0052689">
    <property type="term" value="F:carboxylic ester hydrolase activity"/>
    <property type="evidence" value="ECO:0007669"/>
    <property type="project" value="TreeGrafter"/>
</dbReference>
<sequence length="349" mass="40272">MGENCNKVGWWCQYSESRLVDIENKLLTIVKTAYRTWFVPIGSTIGNDDKIWTIALNEEGTKTPLVMLHGFAAGIGLWCMNFDEIAKDRPVYAIDLLGFGRSSRPNFANDCETAEQQWISTIEAWRKQLKMDKFILLGHSFGGYLATSYAINYPNRVKHLILADPWGFSERMLRRPSLLVRAIGFVLYPLTYLNPLATVRAVGPFGPWFIRKIRSDLSRKYEDAFDEKDIITEYIYHCNAQYPSGEAAFHSFMKGFGWAKNPMVRRLDKLYDDIPITVIYGEYSWIDKGPGKLLQEKKKYVNVEIIPDAGHQVYSDQPKLFNQVIPRRRISKTKMSFSRNWTTHKTVAP</sequence>
<dbReference type="AlphaFoldDB" id="A0A834IMV2"/>
<dbReference type="EMBL" id="JAACXV010000237">
    <property type="protein sequence ID" value="KAF7281538.1"/>
    <property type="molecule type" value="Genomic_DNA"/>
</dbReference>
<dbReference type="PRINTS" id="PR00111">
    <property type="entry name" value="ABHYDROLASE"/>
</dbReference>
<dbReference type="InterPro" id="IPR000073">
    <property type="entry name" value="AB_hydrolase_1"/>
</dbReference>
<gene>
    <name evidence="3" type="ORF">GWI33_004573</name>
</gene>
<evidence type="ECO:0000313" key="4">
    <source>
        <dbReference type="Proteomes" id="UP000625711"/>
    </source>
</evidence>
<dbReference type="Pfam" id="PF00561">
    <property type="entry name" value="Abhydrolase_1"/>
    <property type="match status" value="1"/>
</dbReference>
<evidence type="ECO:0000259" key="2">
    <source>
        <dbReference type="Pfam" id="PF00561"/>
    </source>
</evidence>
<dbReference type="PANTHER" id="PTHR42886:SF29">
    <property type="entry name" value="PUMMELIG, ISOFORM A"/>
    <property type="match status" value="1"/>
</dbReference>
<accession>A0A834IMV2</accession>
<dbReference type="Gene3D" id="3.40.50.1820">
    <property type="entry name" value="alpha/beta hydrolase"/>
    <property type="match status" value="1"/>
</dbReference>
<keyword evidence="4" id="KW-1185">Reference proteome</keyword>
<organism evidence="3 4">
    <name type="scientific">Rhynchophorus ferrugineus</name>
    <name type="common">Red palm weevil</name>
    <name type="synonym">Curculio ferrugineus</name>
    <dbReference type="NCBI Taxonomy" id="354439"/>
    <lineage>
        <taxon>Eukaryota</taxon>
        <taxon>Metazoa</taxon>
        <taxon>Ecdysozoa</taxon>
        <taxon>Arthropoda</taxon>
        <taxon>Hexapoda</taxon>
        <taxon>Insecta</taxon>
        <taxon>Pterygota</taxon>
        <taxon>Neoptera</taxon>
        <taxon>Endopterygota</taxon>
        <taxon>Coleoptera</taxon>
        <taxon>Polyphaga</taxon>
        <taxon>Cucujiformia</taxon>
        <taxon>Curculionidae</taxon>
        <taxon>Dryophthorinae</taxon>
        <taxon>Rhynchophorus</taxon>
    </lineage>
</organism>
<protein>
    <recommendedName>
        <fullName evidence="2">AB hydrolase-1 domain-containing protein</fullName>
    </recommendedName>
</protein>
<dbReference type="GO" id="GO:0005739">
    <property type="term" value="C:mitochondrion"/>
    <property type="evidence" value="ECO:0007669"/>
    <property type="project" value="TreeGrafter"/>
</dbReference>
<dbReference type="GO" id="GO:0055088">
    <property type="term" value="P:lipid homeostasis"/>
    <property type="evidence" value="ECO:0007669"/>
    <property type="project" value="TreeGrafter"/>
</dbReference>
<dbReference type="PANTHER" id="PTHR42886">
    <property type="entry name" value="RE40534P-RELATED"/>
    <property type="match status" value="1"/>
</dbReference>
<evidence type="ECO:0000313" key="3">
    <source>
        <dbReference type="EMBL" id="KAF7281538.1"/>
    </source>
</evidence>
<evidence type="ECO:0000256" key="1">
    <source>
        <dbReference type="ARBA" id="ARBA00038097"/>
    </source>
</evidence>
<dbReference type="GO" id="GO:0006654">
    <property type="term" value="P:phosphatidic acid biosynthetic process"/>
    <property type="evidence" value="ECO:0007669"/>
    <property type="project" value="TreeGrafter"/>
</dbReference>
<reference evidence="3" key="1">
    <citation type="submission" date="2020-08" db="EMBL/GenBank/DDBJ databases">
        <title>Genome sequencing and assembly of the red palm weevil Rhynchophorus ferrugineus.</title>
        <authorList>
            <person name="Dias G.B."/>
            <person name="Bergman C.M."/>
            <person name="Manee M."/>
        </authorList>
    </citation>
    <scope>NUCLEOTIDE SEQUENCE</scope>
    <source>
        <strain evidence="3">AA-2017</strain>
        <tissue evidence="3">Whole larva</tissue>
    </source>
</reference>
<dbReference type="Proteomes" id="UP000625711">
    <property type="component" value="Unassembled WGS sequence"/>
</dbReference>
<dbReference type="GO" id="GO:0005811">
    <property type="term" value="C:lipid droplet"/>
    <property type="evidence" value="ECO:0007669"/>
    <property type="project" value="TreeGrafter"/>
</dbReference>
<comment type="caution">
    <text evidence="3">The sequence shown here is derived from an EMBL/GenBank/DDBJ whole genome shotgun (WGS) entry which is preliminary data.</text>
</comment>